<reference evidence="3" key="1">
    <citation type="journal article" date="2020" name="Fungal Divers.">
        <title>Resolving the Mortierellaceae phylogeny through synthesis of multi-gene phylogenetics and phylogenomics.</title>
        <authorList>
            <person name="Vandepol N."/>
            <person name="Liber J."/>
            <person name="Desiro A."/>
            <person name="Na H."/>
            <person name="Kennedy M."/>
            <person name="Barry K."/>
            <person name="Grigoriev I.V."/>
            <person name="Miller A.N."/>
            <person name="O'Donnell K."/>
            <person name="Stajich J.E."/>
            <person name="Bonito G."/>
        </authorList>
    </citation>
    <scope>NUCLEOTIDE SEQUENCE</scope>
    <source>
        <strain evidence="3">NRRL 28262</strain>
    </source>
</reference>
<feature type="compositionally biased region" description="Polar residues" evidence="2">
    <location>
        <begin position="24"/>
        <end position="42"/>
    </location>
</feature>
<dbReference type="PANTHER" id="PTHR47942">
    <property type="entry name" value="TETRATRICOPEPTIDE REPEAT (TPR)-LIKE SUPERFAMILY PROTEIN-RELATED"/>
    <property type="match status" value="1"/>
</dbReference>
<feature type="compositionally biased region" description="Low complexity" evidence="2">
    <location>
        <begin position="43"/>
        <end position="59"/>
    </location>
</feature>
<feature type="region of interest" description="Disordered" evidence="2">
    <location>
        <begin position="24"/>
        <end position="118"/>
    </location>
</feature>
<evidence type="ECO:0000256" key="1">
    <source>
        <dbReference type="ARBA" id="ARBA00022737"/>
    </source>
</evidence>
<dbReference type="Gene3D" id="1.25.40.10">
    <property type="entry name" value="Tetratricopeptide repeat domain"/>
    <property type="match status" value="1"/>
</dbReference>
<dbReference type="InterPro" id="IPR051222">
    <property type="entry name" value="PPR/CCM1_RNA-binding"/>
</dbReference>
<proteinExistence type="predicted"/>
<dbReference type="InterPro" id="IPR011990">
    <property type="entry name" value="TPR-like_helical_dom_sf"/>
</dbReference>
<protein>
    <submittedName>
        <fullName evidence="3">Uncharacterized protein</fullName>
    </submittedName>
</protein>
<evidence type="ECO:0000313" key="3">
    <source>
        <dbReference type="EMBL" id="KAG0276048.1"/>
    </source>
</evidence>
<dbReference type="Proteomes" id="UP001194580">
    <property type="component" value="Unassembled WGS sequence"/>
</dbReference>
<evidence type="ECO:0000313" key="4">
    <source>
        <dbReference type="Proteomes" id="UP001194580"/>
    </source>
</evidence>
<name>A0AAD4H7I5_9FUNG</name>
<accession>A0AAD4H7I5</accession>
<gene>
    <name evidence="3" type="ORF">BGZ95_008058</name>
</gene>
<evidence type="ECO:0000256" key="2">
    <source>
        <dbReference type="SAM" id="MobiDB-lite"/>
    </source>
</evidence>
<organism evidence="3 4">
    <name type="scientific">Linnemannia exigua</name>
    <dbReference type="NCBI Taxonomy" id="604196"/>
    <lineage>
        <taxon>Eukaryota</taxon>
        <taxon>Fungi</taxon>
        <taxon>Fungi incertae sedis</taxon>
        <taxon>Mucoromycota</taxon>
        <taxon>Mortierellomycotina</taxon>
        <taxon>Mortierellomycetes</taxon>
        <taxon>Mortierellales</taxon>
        <taxon>Mortierellaceae</taxon>
        <taxon>Linnemannia</taxon>
    </lineage>
</organism>
<sequence length="688" mass="76293">MAALLRTSPNLGLRIRSLALTRTPRQQQLATTSGTRLASSLDTPIRATSAPRTTTTRRTNNSRKDFVSAFVGGTSIDDNTPSSSPSPPSRSTYSSTPPAHPKRYSPARAVANSQSASTQFGLPSEHLLVTKDFARFAQKKRTPQQVVDHVMEARYQRDRDYMLGRILNEYLKLGQVHNIEPLIIEMEKNRLSVQSETYTILLRGLATFAYSPSNTTAAQSLYSRLKSQYDHPPTVEQANSMIRIYQRHGNNIEGIEQVYSDMAKKGPDAPTVVTYGSLIKAYGRIGGDRAFERAWRVWVEYLNTTNNRREDGESVDSGMLGAILAACKEATNPDYMRRGYRLFESFYGIKAGSVTPLGAATFTAGTATGAGGYGHVREQGGPLKTSSVALDQSASTKGLTLNAASEAVKVADPRPEMLELVMMISSQLGDSGRGIRYMDFIRETYPEYEPSNRNLTTYMRLQTAVRDFDGVFRTMDEMARLGQEHTRASWRQGLQAAGEANNWDRIYGMYKEQQKASKKSQSSAGAGGERIHQDAWTLASTLRVAVRTNHQAEGFDILQESQWQNVIQDREFPRANLDIARAAVKIYAGLLYGTDENNTQGSNGLTEDWSSDLFGEEKKVNEKEDKVVKGVNLKQELKAAMKIRTQLERALADYHIDGGKAYKKRAVTHGDEPFLVGEDAAVSSRGRK</sequence>
<comment type="caution">
    <text evidence="3">The sequence shown here is derived from an EMBL/GenBank/DDBJ whole genome shotgun (WGS) entry which is preliminary data.</text>
</comment>
<dbReference type="AlphaFoldDB" id="A0AAD4H7I5"/>
<keyword evidence="1" id="KW-0677">Repeat</keyword>
<dbReference type="PANTHER" id="PTHR47942:SF63">
    <property type="entry name" value="PENTATRICOPEPTIDE REPEAT-CONTAINING PROTEIN"/>
    <property type="match status" value="1"/>
</dbReference>
<dbReference type="EMBL" id="JAAAIL010000409">
    <property type="protein sequence ID" value="KAG0276048.1"/>
    <property type="molecule type" value="Genomic_DNA"/>
</dbReference>
<keyword evidence="4" id="KW-1185">Reference proteome</keyword>